<feature type="region of interest" description="Disordered" evidence="1">
    <location>
        <begin position="1"/>
        <end position="130"/>
    </location>
</feature>
<feature type="compositionally biased region" description="Basic and acidic residues" evidence="1">
    <location>
        <begin position="148"/>
        <end position="164"/>
    </location>
</feature>
<name>A0ABP0F2H4_CLALP</name>
<evidence type="ECO:0000313" key="2">
    <source>
        <dbReference type="EMBL" id="CAK8673913.1"/>
    </source>
</evidence>
<accession>A0ABP0F2H4</accession>
<evidence type="ECO:0000256" key="1">
    <source>
        <dbReference type="SAM" id="MobiDB-lite"/>
    </source>
</evidence>
<protein>
    <submittedName>
        <fullName evidence="2">Uncharacterized protein</fullName>
    </submittedName>
</protein>
<keyword evidence="3" id="KW-1185">Reference proteome</keyword>
<organism evidence="2 3">
    <name type="scientific">Clavelina lepadiformis</name>
    <name type="common">Light-bulb sea squirt</name>
    <name type="synonym">Ascidia lepadiformis</name>
    <dbReference type="NCBI Taxonomy" id="159417"/>
    <lineage>
        <taxon>Eukaryota</taxon>
        <taxon>Metazoa</taxon>
        <taxon>Chordata</taxon>
        <taxon>Tunicata</taxon>
        <taxon>Ascidiacea</taxon>
        <taxon>Aplousobranchia</taxon>
        <taxon>Clavelinidae</taxon>
        <taxon>Clavelina</taxon>
    </lineage>
</organism>
<dbReference type="Proteomes" id="UP001642483">
    <property type="component" value="Unassembled WGS sequence"/>
</dbReference>
<feature type="compositionally biased region" description="Basic and acidic residues" evidence="1">
    <location>
        <begin position="114"/>
        <end position="130"/>
    </location>
</feature>
<comment type="caution">
    <text evidence="2">The sequence shown here is derived from an EMBL/GenBank/DDBJ whole genome shotgun (WGS) entry which is preliminary data.</text>
</comment>
<dbReference type="EMBL" id="CAWYQH010000002">
    <property type="protein sequence ID" value="CAK8673913.1"/>
    <property type="molecule type" value="Genomic_DNA"/>
</dbReference>
<evidence type="ECO:0000313" key="3">
    <source>
        <dbReference type="Proteomes" id="UP001642483"/>
    </source>
</evidence>
<feature type="region of interest" description="Disordered" evidence="1">
    <location>
        <begin position="147"/>
        <end position="185"/>
    </location>
</feature>
<feature type="compositionally biased region" description="Basic and acidic residues" evidence="1">
    <location>
        <begin position="37"/>
        <end position="54"/>
    </location>
</feature>
<gene>
    <name evidence="2" type="ORF">CVLEPA_LOCUS3648</name>
</gene>
<sequence length="185" mass="21323">MGCASSKTAGPKTKLPQHFSRRESSASKDSGIGLTCSKEERRSVSDEELVEKQQTKKAIAFEIGINKDGSIKQHPPRKNQNRLNSPSSRNSEPNSLPPLSQKSPGRKRRHHDVHRITAEEIEERQAEAERKREIDRLATIARQRRRELRAQKVTERRKCDHWSENTDEELSDADQTFNIDDEDEW</sequence>
<feature type="compositionally biased region" description="Basic residues" evidence="1">
    <location>
        <begin position="104"/>
        <end position="113"/>
    </location>
</feature>
<feature type="compositionally biased region" description="Low complexity" evidence="1">
    <location>
        <begin position="81"/>
        <end position="100"/>
    </location>
</feature>
<reference evidence="2 3" key="1">
    <citation type="submission" date="2024-02" db="EMBL/GenBank/DDBJ databases">
        <authorList>
            <person name="Daric V."/>
            <person name="Darras S."/>
        </authorList>
    </citation>
    <scope>NUCLEOTIDE SEQUENCE [LARGE SCALE GENOMIC DNA]</scope>
</reference>
<proteinExistence type="predicted"/>